<name>A0ABT9YK98_9BACI</name>
<feature type="transmembrane region" description="Helical" evidence="1">
    <location>
        <begin position="82"/>
        <end position="102"/>
    </location>
</feature>
<accession>A0ABT9YK98</accession>
<sequence length="113" mass="13426">MYFLFLVFIFYTISCHFAFGFIFFCVGNLKTVEKFIDIFRFPKPATLEEKILHPIYLCFFCIPHVSYRYLEQRYSFIKLKLIYGSVLFISIIGFYGGVVPFMEYIGVFSPLED</sequence>
<evidence type="ECO:0000313" key="2">
    <source>
        <dbReference type="EMBL" id="MDQ0208294.1"/>
    </source>
</evidence>
<comment type="caution">
    <text evidence="2">The sequence shown here is derived from an EMBL/GenBank/DDBJ whole genome shotgun (WGS) entry which is preliminary data.</text>
</comment>
<dbReference type="Proteomes" id="UP001225034">
    <property type="component" value="Unassembled WGS sequence"/>
</dbReference>
<evidence type="ECO:0000256" key="1">
    <source>
        <dbReference type="SAM" id="Phobius"/>
    </source>
</evidence>
<keyword evidence="1" id="KW-1133">Transmembrane helix</keyword>
<organism evidence="2 3">
    <name type="scientific">Alkalicoccobacillus murimartini</name>
    <dbReference type="NCBI Taxonomy" id="171685"/>
    <lineage>
        <taxon>Bacteria</taxon>
        <taxon>Bacillati</taxon>
        <taxon>Bacillota</taxon>
        <taxon>Bacilli</taxon>
        <taxon>Bacillales</taxon>
        <taxon>Bacillaceae</taxon>
        <taxon>Alkalicoccobacillus</taxon>
    </lineage>
</organism>
<gene>
    <name evidence="2" type="ORF">J2S05_003105</name>
</gene>
<reference evidence="2 3" key="1">
    <citation type="submission" date="2023-07" db="EMBL/GenBank/DDBJ databases">
        <title>Genomic Encyclopedia of Type Strains, Phase IV (KMG-IV): sequencing the most valuable type-strain genomes for metagenomic binning, comparative biology and taxonomic classification.</title>
        <authorList>
            <person name="Goeker M."/>
        </authorList>
    </citation>
    <scope>NUCLEOTIDE SEQUENCE [LARGE SCALE GENOMIC DNA]</scope>
    <source>
        <strain evidence="2 3">DSM 19154</strain>
    </source>
</reference>
<proteinExistence type="predicted"/>
<keyword evidence="1" id="KW-0472">Membrane</keyword>
<evidence type="ECO:0000313" key="3">
    <source>
        <dbReference type="Proteomes" id="UP001225034"/>
    </source>
</evidence>
<protein>
    <submittedName>
        <fullName evidence="2">Uncharacterized protein</fullName>
    </submittedName>
</protein>
<dbReference type="EMBL" id="JAUSUA010000005">
    <property type="protein sequence ID" value="MDQ0208294.1"/>
    <property type="molecule type" value="Genomic_DNA"/>
</dbReference>
<feature type="transmembrane region" description="Helical" evidence="1">
    <location>
        <begin position="51"/>
        <end position="70"/>
    </location>
</feature>
<keyword evidence="3" id="KW-1185">Reference proteome</keyword>
<keyword evidence="1" id="KW-0812">Transmembrane</keyword>